<name>A0A1G4IGR3_TRYEQ</name>
<dbReference type="RefSeq" id="XP_067082237.1">
    <property type="nucleotide sequence ID" value="XM_067226136.1"/>
</dbReference>
<sequence>MALQLNKDKYNTNELSMASLVALCSDCKRLCVEKTGRMVENMSRAPRGWEEEYTSAAEKRRGEDYELCHSRCLRVTSVCPSPTALEWFESLGYRRVAEMSPTDGIPTIQQVSRCEYALTDFTNVLFSLAHKPSKVMFDKVNPKTGERLDREVGGESSDIKKPVLGAGSIDEAILNRWSSPKRGRRDMEDLGLIRSPHDSTQFKRELERQDMKVGGTTPRW</sequence>
<reference evidence="2" key="1">
    <citation type="submission" date="2016-09" db="EMBL/GenBank/DDBJ databases">
        <authorList>
            <person name="Hebert L."/>
            <person name="Moumen B."/>
        </authorList>
    </citation>
    <scope>NUCLEOTIDE SEQUENCE [LARGE SCALE GENOMIC DNA]</scope>
    <source>
        <strain evidence="2">OVI</strain>
    </source>
</reference>
<protein>
    <submittedName>
        <fullName evidence="2">Ribosomal P protein AGP2beta-1, putative</fullName>
    </submittedName>
</protein>
<keyword evidence="3" id="KW-1185">Reference proteome</keyword>
<evidence type="ECO:0000256" key="1">
    <source>
        <dbReference type="SAM" id="MobiDB-lite"/>
    </source>
</evidence>
<organism evidence="2 3">
    <name type="scientific">Trypanosoma equiperdum</name>
    <dbReference type="NCBI Taxonomy" id="5694"/>
    <lineage>
        <taxon>Eukaryota</taxon>
        <taxon>Discoba</taxon>
        <taxon>Euglenozoa</taxon>
        <taxon>Kinetoplastea</taxon>
        <taxon>Metakinetoplastina</taxon>
        <taxon>Trypanosomatida</taxon>
        <taxon>Trypanosomatidae</taxon>
        <taxon>Trypanosoma</taxon>
    </lineage>
</organism>
<proteinExistence type="predicted"/>
<comment type="caution">
    <text evidence="2">The sequence shown here is derived from an EMBL/GenBank/DDBJ whole genome shotgun (WGS) entry which is preliminary data.</text>
</comment>
<dbReference type="VEuPathDB" id="TriTrypDB:TEOVI_000318300"/>
<dbReference type="AlphaFoldDB" id="A0A1G4IGR3"/>
<accession>A0A1G4IGR3</accession>
<dbReference type="GeneID" id="92377123"/>
<feature type="compositionally biased region" description="Basic and acidic residues" evidence="1">
    <location>
        <begin position="195"/>
        <end position="211"/>
    </location>
</feature>
<evidence type="ECO:0000313" key="2">
    <source>
        <dbReference type="EMBL" id="SCU71602.1"/>
    </source>
</evidence>
<feature type="region of interest" description="Disordered" evidence="1">
    <location>
        <begin position="180"/>
        <end position="220"/>
    </location>
</feature>
<dbReference type="Proteomes" id="UP000195570">
    <property type="component" value="Unassembled WGS sequence"/>
</dbReference>
<gene>
    <name evidence="2" type="ORF">TEOVI_000318300</name>
</gene>
<evidence type="ECO:0000313" key="3">
    <source>
        <dbReference type="Proteomes" id="UP000195570"/>
    </source>
</evidence>
<dbReference type="EMBL" id="CZPT02001676">
    <property type="protein sequence ID" value="SCU71602.1"/>
    <property type="molecule type" value="Genomic_DNA"/>
</dbReference>